<dbReference type="InterPro" id="IPR052520">
    <property type="entry name" value="ATL_DNA_repair"/>
</dbReference>
<keyword evidence="1" id="KW-0227">DNA damage</keyword>
<dbReference type="InterPro" id="IPR036217">
    <property type="entry name" value="MethylDNA_cys_MeTrfase_DNAb"/>
</dbReference>
<gene>
    <name evidence="3" type="ORF">E4635_05795</name>
</gene>
<organism evidence="3 4">
    <name type="scientific">Flavobacterium humi</name>
    <dbReference type="NCBI Taxonomy" id="2562683"/>
    <lineage>
        <taxon>Bacteria</taxon>
        <taxon>Pseudomonadati</taxon>
        <taxon>Bacteroidota</taxon>
        <taxon>Flavobacteriia</taxon>
        <taxon>Flavobacteriales</taxon>
        <taxon>Flavobacteriaceae</taxon>
        <taxon>Flavobacterium</taxon>
    </lineage>
</organism>
<accession>A0A4Z0L7C5</accession>
<dbReference type="NCBIfam" id="TIGR00589">
    <property type="entry name" value="ogt"/>
    <property type="match status" value="1"/>
</dbReference>
<dbReference type="PANTHER" id="PTHR42942:SF1">
    <property type="entry name" value="ALKYLTRANSFERASE-LIKE PROTEIN 1"/>
    <property type="match status" value="1"/>
</dbReference>
<dbReference type="InterPro" id="IPR014048">
    <property type="entry name" value="MethylDNA_cys_MeTrfase_DNA-bd"/>
</dbReference>
<evidence type="ECO:0000256" key="1">
    <source>
        <dbReference type="ARBA" id="ARBA00022763"/>
    </source>
</evidence>
<dbReference type="GO" id="GO:0006281">
    <property type="term" value="P:DNA repair"/>
    <property type="evidence" value="ECO:0007669"/>
    <property type="project" value="InterPro"/>
</dbReference>
<dbReference type="Pfam" id="PF01035">
    <property type="entry name" value="DNA_binding_1"/>
    <property type="match status" value="1"/>
</dbReference>
<evidence type="ECO:0000313" key="4">
    <source>
        <dbReference type="Proteomes" id="UP000297407"/>
    </source>
</evidence>
<dbReference type="GO" id="GO:0003824">
    <property type="term" value="F:catalytic activity"/>
    <property type="evidence" value="ECO:0007669"/>
    <property type="project" value="InterPro"/>
</dbReference>
<dbReference type="OrthoDB" id="9132167at2"/>
<dbReference type="SUPFAM" id="SSF46767">
    <property type="entry name" value="Methylated DNA-protein cysteine methyltransferase, C-terminal domain"/>
    <property type="match status" value="1"/>
</dbReference>
<dbReference type="Proteomes" id="UP000297407">
    <property type="component" value="Unassembled WGS sequence"/>
</dbReference>
<dbReference type="PANTHER" id="PTHR42942">
    <property type="entry name" value="6-O-METHYLGUANINE DNA METHYLTRANSFERASE"/>
    <property type="match status" value="1"/>
</dbReference>
<reference evidence="3 4" key="1">
    <citation type="submission" date="2019-04" db="EMBL/GenBank/DDBJ databases">
        <title>Flavobacterium sp. strain DS2-A Genome sequencing and assembly.</title>
        <authorList>
            <person name="Kim I."/>
        </authorList>
    </citation>
    <scope>NUCLEOTIDE SEQUENCE [LARGE SCALE GENOMIC DNA]</scope>
    <source>
        <strain evidence="3 4">DS2-A</strain>
    </source>
</reference>
<evidence type="ECO:0000313" key="3">
    <source>
        <dbReference type="EMBL" id="TGD58423.1"/>
    </source>
</evidence>
<feature type="domain" description="Methylated-DNA-[protein]-cysteine S-methyltransferase DNA binding" evidence="2">
    <location>
        <begin position="7"/>
        <end position="89"/>
    </location>
</feature>
<dbReference type="RefSeq" id="WP_135525683.1">
    <property type="nucleotide sequence ID" value="NZ_SRLH01000003.1"/>
</dbReference>
<evidence type="ECO:0000259" key="2">
    <source>
        <dbReference type="Pfam" id="PF01035"/>
    </source>
</evidence>
<dbReference type="EMBL" id="SRLH01000003">
    <property type="protein sequence ID" value="TGD58423.1"/>
    <property type="molecule type" value="Genomic_DNA"/>
</dbReference>
<dbReference type="Gene3D" id="1.10.10.10">
    <property type="entry name" value="Winged helix-like DNA-binding domain superfamily/Winged helix DNA-binding domain"/>
    <property type="match status" value="1"/>
</dbReference>
<name>A0A4Z0L7C5_9FLAO</name>
<comment type="caution">
    <text evidence="3">The sequence shown here is derived from an EMBL/GenBank/DDBJ whole genome shotgun (WGS) entry which is preliminary data.</text>
</comment>
<proteinExistence type="predicted"/>
<dbReference type="CDD" id="cd06445">
    <property type="entry name" value="ATase"/>
    <property type="match status" value="1"/>
</dbReference>
<protein>
    <submittedName>
        <fullName evidence="3">MGMT family protein</fullName>
    </submittedName>
</protein>
<dbReference type="AlphaFoldDB" id="A0A4Z0L7C5"/>
<sequence length="109" mass="12266">MEKADDNFFERVYEIARQIPEGRVTSYGAIAKALGTARSARMVGWAMNAAHSKDDIPAHRVVNRIGMLTGKHHFDGTNLMQQLLESEGVAVKNNQVVDFEKHFWQPAIQ</sequence>
<dbReference type="InterPro" id="IPR036388">
    <property type="entry name" value="WH-like_DNA-bd_sf"/>
</dbReference>
<keyword evidence="4" id="KW-1185">Reference proteome</keyword>